<organism evidence="3">
    <name type="scientific">uncultured marine group II/III euryarchaeote KM3_99_A09</name>
    <dbReference type="NCBI Taxonomy" id="1456549"/>
    <lineage>
        <taxon>Archaea</taxon>
        <taxon>Methanobacteriati</taxon>
        <taxon>Methanobacteriota</taxon>
        <taxon>environmental samples</taxon>
    </lineage>
</organism>
<feature type="compositionally biased region" description="Polar residues" evidence="2">
    <location>
        <begin position="60"/>
        <end position="70"/>
    </location>
</feature>
<proteinExistence type="predicted"/>
<feature type="compositionally biased region" description="Polar residues" evidence="2">
    <location>
        <begin position="246"/>
        <end position="256"/>
    </location>
</feature>
<keyword evidence="1" id="KW-0732">Signal</keyword>
<dbReference type="Pfam" id="PF02412">
    <property type="entry name" value="TSP_3"/>
    <property type="match status" value="2"/>
</dbReference>
<evidence type="ECO:0000313" key="3">
    <source>
        <dbReference type="EMBL" id="AIF21289.1"/>
    </source>
</evidence>
<feature type="region of interest" description="Disordered" evidence="2">
    <location>
        <begin position="108"/>
        <end position="133"/>
    </location>
</feature>
<feature type="region of interest" description="Disordered" evidence="2">
    <location>
        <begin position="30"/>
        <end position="95"/>
    </location>
</feature>
<sequence length="269" mass="28193">MVSSAKSLKILISILLVAALFVVPVSAQEDADGDGVVDGDDQCPDTADGATVDAEGCSDAQRSSSSNSGDEPTVDSDSDGVIDDNDECPNTEAGNEVNSVGCAAYQFDTDRDGVPNGEDDCPNTPRSEASEVDRQGCTPFMDETLAESVPLIGRISKGNAISAGTVSMILGGIGWAWRASRVIGVTGGSGKRLKKRFLARIKKAKSNVDLQTIRKELNKVNDKGKLPDGAYADLMTAQEQRSIVLSNQTSTSQQPGGTVGLRPSKKPKQ</sequence>
<dbReference type="Gene3D" id="4.10.1080.10">
    <property type="entry name" value="TSP type-3 repeat"/>
    <property type="match status" value="1"/>
</dbReference>
<evidence type="ECO:0000256" key="2">
    <source>
        <dbReference type="SAM" id="MobiDB-lite"/>
    </source>
</evidence>
<feature type="compositionally biased region" description="Acidic residues" evidence="2">
    <location>
        <begin position="72"/>
        <end position="89"/>
    </location>
</feature>
<accession>A0A075I058</accession>
<feature type="compositionally biased region" description="Acidic residues" evidence="2">
    <location>
        <begin position="30"/>
        <end position="43"/>
    </location>
</feature>
<dbReference type="EMBL" id="KF901187">
    <property type="protein sequence ID" value="AIF21289.1"/>
    <property type="molecule type" value="Genomic_DNA"/>
</dbReference>
<dbReference type="InterPro" id="IPR028974">
    <property type="entry name" value="TSP_type-3_rpt"/>
</dbReference>
<feature type="region of interest" description="Disordered" evidence="2">
    <location>
        <begin position="246"/>
        <end position="269"/>
    </location>
</feature>
<dbReference type="SUPFAM" id="SSF103647">
    <property type="entry name" value="TSP type-3 repeat"/>
    <property type="match status" value="1"/>
</dbReference>
<reference evidence="3" key="1">
    <citation type="journal article" date="2014" name="Genome Biol. Evol.">
        <title>Pangenome evidence for extensive interdomain horizontal transfer affecting lineage core and shell genes in uncultured planktonic thaumarchaeota and euryarchaeota.</title>
        <authorList>
            <person name="Deschamps P."/>
            <person name="Zivanovic Y."/>
            <person name="Moreira D."/>
            <person name="Rodriguez-Valera F."/>
            <person name="Lopez-Garcia P."/>
        </authorList>
    </citation>
    <scope>NUCLEOTIDE SEQUENCE</scope>
</reference>
<dbReference type="AlphaFoldDB" id="A0A075I058"/>
<evidence type="ECO:0000256" key="1">
    <source>
        <dbReference type="ARBA" id="ARBA00022729"/>
    </source>
</evidence>
<dbReference type="GO" id="GO:0005509">
    <property type="term" value="F:calcium ion binding"/>
    <property type="evidence" value="ECO:0007669"/>
    <property type="project" value="InterPro"/>
</dbReference>
<dbReference type="InterPro" id="IPR003367">
    <property type="entry name" value="Thrombospondin_3-like_rpt"/>
</dbReference>
<protein>
    <submittedName>
        <fullName evidence="3">Uncharacterized protein</fullName>
    </submittedName>
</protein>
<dbReference type="GO" id="GO:0007155">
    <property type="term" value="P:cell adhesion"/>
    <property type="evidence" value="ECO:0007669"/>
    <property type="project" value="InterPro"/>
</dbReference>
<name>A0A075I058_9EURY</name>